<comment type="similarity">
    <text evidence="1 5 6">Belongs to the universal ribosomal protein uL24 family.</text>
</comment>
<keyword evidence="2 5" id="KW-0689">Ribosomal protein</keyword>
<dbReference type="Proteomes" id="UP000027182">
    <property type="component" value="Chromosome"/>
</dbReference>
<keyword evidence="5" id="KW-0694">RNA-binding</keyword>
<keyword evidence="5" id="KW-0699">rRNA-binding</keyword>
<evidence type="ECO:0000256" key="3">
    <source>
        <dbReference type="ARBA" id="ARBA00023274"/>
    </source>
</evidence>
<dbReference type="Gene3D" id="2.30.30.30">
    <property type="match status" value="1"/>
</dbReference>
<dbReference type="PATRIC" id="fig|1316930.3.peg.592"/>
<dbReference type="InterPro" id="IPR003256">
    <property type="entry name" value="Ribosomal_uL24"/>
</dbReference>
<dbReference type="InterPro" id="IPR014722">
    <property type="entry name" value="Rib_uL2_dom2"/>
</dbReference>
<dbReference type="InterPro" id="IPR008991">
    <property type="entry name" value="Translation_prot_SH3-like_sf"/>
</dbReference>
<evidence type="ECO:0000259" key="7">
    <source>
        <dbReference type="SMART" id="SM00739"/>
    </source>
</evidence>
<dbReference type="SMART" id="SM00739">
    <property type="entry name" value="KOW"/>
    <property type="match status" value="1"/>
</dbReference>
<protein>
    <recommendedName>
        <fullName evidence="4 5">Large ribosomal subunit protein uL24</fullName>
    </recommendedName>
</protein>
<dbReference type="GO" id="GO:0006412">
    <property type="term" value="P:translation"/>
    <property type="evidence" value="ECO:0007669"/>
    <property type="project" value="UniProtKB-UniRule"/>
</dbReference>
<dbReference type="KEGG" id="mbq:K668_02890"/>
<dbReference type="AlphaFoldDB" id="A0A059XZT4"/>
<dbReference type="Pfam" id="PF17136">
    <property type="entry name" value="ribosomal_L24"/>
    <property type="match status" value="1"/>
</dbReference>
<evidence type="ECO:0000256" key="4">
    <source>
        <dbReference type="ARBA" id="ARBA00035206"/>
    </source>
</evidence>
<name>A0A059XZT4_MYCBV</name>
<gene>
    <name evidence="5 8" type="primary">rplX</name>
    <name evidence="8" type="ORF">K668_02890</name>
</gene>
<dbReference type="HAMAP" id="MF_01326_B">
    <property type="entry name" value="Ribosomal_uL24_B"/>
    <property type="match status" value="1"/>
</dbReference>
<dbReference type="Pfam" id="PF00467">
    <property type="entry name" value="KOW"/>
    <property type="match status" value="1"/>
</dbReference>
<dbReference type="EMBL" id="CP005933">
    <property type="protein sequence ID" value="AIA34154.1"/>
    <property type="molecule type" value="Genomic_DNA"/>
</dbReference>
<dbReference type="HOGENOM" id="CLU_093315_2_2_14"/>
<reference evidence="8 9" key="1">
    <citation type="submission" date="2013-04" db="EMBL/GenBank/DDBJ databases">
        <authorList>
            <person name="Lin L."/>
            <person name="Zeng Z."/>
            <person name="Xie J."/>
            <person name="Luo L."/>
            <person name="Yang Z."/>
            <person name="Liang W."/>
            <person name="Lin H."/>
            <person name="Dong C."/>
            <person name="Sun Y."/>
        </authorList>
    </citation>
    <scope>NUCLEOTIDE SEQUENCE [LARGE SCALE GENOMIC DNA]</scope>
    <source>
        <strain evidence="8 9">CQ-W70</strain>
    </source>
</reference>
<dbReference type="GO" id="GO:0019843">
    <property type="term" value="F:rRNA binding"/>
    <property type="evidence" value="ECO:0007669"/>
    <property type="project" value="UniProtKB-UniRule"/>
</dbReference>
<dbReference type="CDD" id="cd06089">
    <property type="entry name" value="KOW_RPL26"/>
    <property type="match status" value="1"/>
</dbReference>
<dbReference type="InterPro" id="IPR057264">
    <property type="entry name" value="Ribosomal_uL24_C"/>
</dbReference>
<comment type="subunit">
    <text evidence="5">Part of the 50S ribosomal subunit.</text>
</comment>
<dbReference type="NCBIfam" id="TIGR01079">
    <property type="entry name" value="rplX_bact"/>
    <property type="match status" value="1"/>
</dbReference>
<dbReference type="PROSITE" id="PS01108">
    <property type="entry name" value="RIBOSOMAL_L24"/>
    <property type="match status" value="1"/>
</dbReference>
<dbReference type="SUPFAM" id="SSF50104">
    <property type="entry name" value="Translation proteins SH3-like domain"/>
    <property type="match status" value="1"/>
</dbReference>
<evidence type="ECO:0000256" key="2">
    <source>
        <dbReference type="ARBA" id="ARBA00022980"/>
    </source>
</evidence>
<organism evidence="8 9">
    <name type="scientific">Mycoplasmopsis bovis CQ-W70</name>
    <dbReference type="NCBI Taxonomy" id="1316930"/>
    <lineage>
        <taxon>Bacteria</taxon>
        <taxon>Bacillati</taxon>
        <taxon>Mycoplasmatota</taxon>
        <taxon>Mycoplasmoidales</taxon>
        <taxon>Metamycoplasmataceae</taxon>
        <taxon>Mycoplasmopsis</taxon>
    </lineage>
</organism>
<dbReference type="InterPro" id="IPR005824">
    <property type="entry name" value="KOW"/>
</dbReference>
<evidence type="ECO:0000256" key="5">
    <source>
        <dbReference type="HAMAP-Rule" id="MF_01326"/>
    </source>
</evidence>
<dbReference type="InterPro" id="IPR041988">
    <property type="entry name" value="Ribosomal_uL24_KOW"/>
</dbReference>
<feature type="domain" description="KOW" evidence="7">
    <location>
        <begin position="4"/>
        <end position="31"/>
    </location>
</feature>
<evidence type="ECO:0000313" key="9">
    <source>
        <dbReference type="Proteomes" id="UP000027182"/>
    </source>
</evidence>
<comment type="function">
    <text evidence="5">One of two assembly initiator proteins, it binds directly to the 5'-end of the 23S rRNA, where it nucleates assembly of the 50S subunit.</text>
</comment>
<accession>A0A059XZT4</accession>
<dbReference type="GO" id="GO:0003735">
    <property type="term" value="F:structural constituent of ribosome"/>
    <property type="evidence" value="ECO:0007669"/>
    <property type="project" value="InterPro"/>
</dbReference>
<proteinExistence type="inferred from homology"/>
<dbReference type="GO" id="GO:0005840">
    <property type="term" value="C:ribosome"/>
    <property type="evidence" value="ECO:0007669"/>
    <property type="project" value="UniProtKB-KW"/>
</dbReference>
<sequence>MKIKFKKNDEVIVIAGSHKGKTGRIVRVDINNNTAIVKDINIVTKHVKPGQGNDGSIKKMEAPIHVSNLSILVKKATKTSPAQFSKIGYKFDKDNKKVRILRKTKKEI</sequence>
<evidence type="ECO:0000256" key="6">
    <source>
        <dbReference type="RuleBase" id="RU003477"/>
    </source>
</evidence>
<dbReference type="PANTHER" id="PTHR12903">
    <property type="entry name" value="MITOCHONDRIAL RIBOSOMAL PROTEIN L24"/>
    <property type="match status" value="1"/>
</dbReference>
<dbReference type="GO" id="GO:1990904">
    <property type="term" value="C:ribonucleoprotein complex"/>
    <property type="evidence" value="ECO:0007669"/>
    <property type="project" value="UniProtKB-KW"/>
</dbReference>
<evidence type="ECO:0000313" key="8">
    <source>
        <dbReference type="EMBL" id="AIA34154.1"/>
    </source>
</evidence>
<evidence type="ECO:0000256" key="1">
    <source>
        <dbReference type="ARBA" id="ARBA00010618"/>
    </source>
</evidence>
<keyword evidence="3 5" id="KW-0687">Ribonucleoprotein</keyword>
<dbReference type="RefSeq" id="WP_004023949.1">
    <property type="nucleotide sequence ID" value="NZ_CP005933.1"/>
</dbReference>
<dbReference type="InterPro" id="IPR005825">
    <property type="entry name" value="Ribosomal_uL24_CS"/>
</dbReference>
<comment type="function">
    <text evidence="5">One of the proteins that surrounds the polypeptide exit tunnel on the outside of the subunit.</text>
</comment>